<dbReference type="EMBL" id="JQ844218">
    <property type="protein sequence ID" value="AGS52986.1"/>
    <property type="molecule type" value="Genomic_DNA"/>
</dbReference>
<sequence>MPKAGAFFIILLLAFTTLLYAQEDDGDAPFDDDWDIYAPDLYGRGDQTFIISLGTVFPTVFINNGKAIEHNFSPPVGGTLYLSYNYFFNSNLYTGGEVSFLFMPTLREKILYVIPFGARIGYQFNLWRFEFPLTYTLGMVWHRYDGFGYYGLYMKAGGAAYYRFSSDWSFGITANWLWLPQWTRENGERTPHKDVYGNVVDVMLSARYHF</sequence>
<accession>A0A806K056</accession>
<evidence type="ECO:0000256" key="1">
    <source>
        <dbReference type="SAM" id="SignalP"/>
    </source>
</evidence>
<dbReference type="NCBIfam" id="NF047328">
    <property type="entry name" value="OMP_TP0733"/>
    <property type="match status" value="1"/>
</dbReference>
<keyword evidence="1" id="KW-0732">Signal</keyword>
<organism evidence="2">
    <name type="scientific">uncultured bacterium contig00030</name>
    <dbReference type="NCBI Taxonomy" id="1181519"/>
    <lineage>
        <taxon>Bacteria</taxon>
        <taxon>environmental samples</taxon>
    </lineage>
</organism>
<protein>
    <recommendedName>
        <fullName evidence="3">Outer membrane protein beta-barrel domain-containing protein</fullName>
    </recommendedName>
</protein>
<feature type="chain" id="PRO_5032882908" description="Outer membrane protein beta-barrel domain-containing protein" evidence="1">
    <location>
        <begin position="22"/>
        <end position="210"/>
    </location>
</feature>
<reference evidence="2" key="1">
    <citation type="submission" date="2012-03" db="EMBL/GenBank/DDBJ databases">
        <title>Functional metagenomics reveals considerable lignocellulase gene clusters in the gut microbiome of a wood-feeding higher termite.</title>
        <authorList>
            <person name="Liu N."/>
        </authorList>
    </citation>
    <scope>NUCLEOTIDE SEQUENCE</scope>
</reference>
<name>A0A806K056_9BACT</name>
<proteinExistence type="predicted"/>
<dbReference type="AlphaFoldDB" id="A0A806K056"/>
<evidence type="ECO:0008006" key="3">
    <source>
        <dbReference type="Google" id="ProtNLM"/>
    </source>
</evidence>
<feature type="signal peptide" evidence="1">
    <location>
        <begin position="1"/>
        <end position="21"/>
    </location>
</feature>
<evidence type="ECO:0000313" key="2">
    <source>
        <dbReference type="EMBL" id="AGS52986.1"/>
    </source>
</evidence>